<organism evidence="2">
    <name type="scientific">human gut metagenome</name>
    <dbReference type="NCBI Taxonomy" id="408170"/>
    <lineage>
        <taxon>unclassified sequences</taxon>
        <taxon>metagenomes</taxon>
        <taxon>organismal metagenomes</taxon>
    </lineage>
</organism>
<dbReference type="InterPro" id="IPR027271">
    <property type="entry name" value="Acetolactate_synth/TF_NikR_C"/>
</dbReference>
<dbReference type="PANTHER" id="PTHR30239:SF0">
    <property type="entry name" value="ACETOLACTATE SYNTHASE SMALL SUBUNIT 1, CHLOROPLASTIC"/>
    <property type="match status" value="1"/>
</dbReference>
<evidence type="ECO:0000259" key="1">
    <source>
        <dbReference type="Pfam" id="PF10369"/>
    </source>
</evidence>
<dbReference type="SUPFAM" id="SSF55021">
    <property type="entry name" value="ACT-like"/>
    <property type="match status" value="1"/>
</dbReference>
<feature type="domain" description="Acetolactate synthase small subunit C-terminal" evidence="1">
    <location>
        <begin position="28"/>
        <end position="100"/>
    </location>
</feature>
<sequence>MQVERQLSKLEDVIKVVKLNESRLVSSELLLIKVHATNSQRTAVLKTINGFGAKVKDIGHTTITAELTGLPSLIDKFIGKMTKHGIIELSRSGLTALESGDTNIKGIEE</sequence>
<dbReference type="EMBL" id="AJWY01008728">
    <property type="protein sequence ID" value="EKC60406.1"/>
    <property type="molecule type" value="Genomic_DNA"/>
</dbReference>
<keyword evidence="2" id="KW-0808">Transferase</keyword>
<dbReference type="Gene3D" id="3.30.70.1150">
    <property type="entry name" value="ACT-like. Chain A, domain 2"/>
    <property type="match status" value="1"/>
</dbReference>
<dbReference type="GO" id="GO:0009097">
    <property type="term" value="P:isoleucine biosynthetic process"/>
    <property type="evidence" value="ECO:0007669"/>
    <property type="project" value="TreeGrafter"/>
</dbReference>
<accession>K1TM31</accession>
<dbReference type="Pfam" id="PF10369">
    <property type="entry name" value="ALS_ss_C"/>
    <property type="match status" value="1"/>
</dbReference>
<reference evidence="2" key="1">
    <citation type="journal article" date="2013" name="Environ. Microbiol.">
        <title>Microbiota from the distal guts of lean and obese adolescents exhibit partial functional redundancy besides clear differences in community structure.</title>
        <authorList>
            <person name="Ferrer M."/>
            <person name="Ruiz A."/>
            <person name="Lanza F."/>
            <person name="Haange S.B."/>
            <person name="Oberbach A."/>
            <person name="Till H."/>
            <person name="Bargiela R."/>
            <person name="Campoy C."/>
            <person name="Segura M.T."/>
            <person name="Richter M."/>
            <person name="von Bergen M."/>
            <person name="Seifert J."/>
            <person name="Suarez A."/>
        </authorList>
    </citation>
    <scope>NUCLEOTIDE SEQUENCE</scope>
</reference>
<protein>
    <submittedName>
        <fullName evidence="2">Acetolactate synthase, small subunit</fullName>
        <ecNumber evidence="2">2.2.1.6</ecNumber>
    </submittedName>
</protein>
<dbReference type="EC" id="2.2.1.6" evidence="2"/>
<dbReference type="InterPro" id="IPR045865">
    <property type="entry name" value="ACT-like_dom_sf"/>
</dbReference>
<dbReference type="PANTHER" id="PTHR30239">
    <property type="entry name" value="ACETOLACTATE SYNTHASE SMALL SUBUNIT"/>
    <property type="match status" value="1"/>
</dbReference>
<dbReference type="InterPro" id="IPR019455">
    <property type="entry name" value="Acetolactate_synth_ssu_C"/>
</dbReference>
<gene>
    <name evidence="2" type="ORF">LEA_12880</name>
</gene>
<evidence type="ECO:0000313" key="2">
    <source>
        <dbReference type="EMBL" id="EKC60406.1"/>
    </source>
</evidence>
<dbReference type="GO" id="GO:0005829">
    <property type="term" value="C:cytosol"/>
    <property type="evidence" value="ECO:0007669"/>
    <property type="project" value="TreeGrafter"/>
</dbReference>
<dbReference type="NCBIfam" id="TIGR00119">
    <property type="entry name" value="acolac_sm"/>
    <property type="match status" value="1"/>
</dbReference>
<comment type="caution">
    <text evidence="2">The sequence shown here is derived from an EMBL/GenBank/DDBJ whole genome shotgun (WGS) entry which is preliminary data.</text>
</comment>
<proteinExistence type="predicted"/>
<dbReference type="InterPro" id="IPR004789">
    <property type="entry name" value="Acetalactate_synth_ssu"/>
</dbReference>
<dbReference type="AlphaFoldDB" id="K1TM31"/>
<dbReference type="GO" id="GO:0003984">
    <property type="term" value="F:acetolactate synthase activity"/>
    <property type="evidence" value="ECO:0007669"/>
    <property type="project" value="UniProtKB-EC"/>
</dbReference>
<dbReference type="GO" id="GO:0009099">
    <property type="term" value="P:L-valine biosynthetic process"/>
    <property type="evidence" value="ECO:0007669"/>
    <property type="project" value="TreeGrafter"/>
</dbReference>
<name>K1TM31_9ZZZZ</name>
<dbReference type="GO" id="GO:1990610">
    <property type="term" value="F:acetolactate synthase regulator activity"/>
    <property type="evidence" value="ECO:0007669"/>
    <property type="project" value="InterPro"/>
</dbReference>